<evidence type="ECO:0000313" key="3">
    <source>
        <dbReference type="Proteomes" id="UP000664859"/>
    </source>
</evidence>
<gene>
    <name evidence="2" type="ORF">JKP88DRAFT_252695</name>
    <name evidence="1" type="ORF">JKP88DRAFT_253668</name>
</gene>
<proteinExistence type="predicted"/>
<name>A0A836CLK1_9STRA</name>
<dbReference type="EMBL" id="JAFCMP010000075">
    <property type="protein sequence ID" value="KAG5188216.1"/>
    <property type="molecule type" value="Genomic_DNA"/>
</dbReference>
<dbReference type="Proteomes" id="UP000664859">
    <property type="component" value="Unassembled WGS sequence"/>
</dbReference>
<keyword evidence="3" id="KW-1185">Reference proteome</keyword>
<evidence type="ECO:0000313" key="1">
    <source>
        <dbReference type="EMBL" id="KAG5188216.1"/>
    </source>
</evidence>
<dbReference type="EMBL" id="JAFCMP010000044">
    <property type="protein sequence ID" value="KAG5189864.1"/>
    <property type="molecule type" value="Genomic_DNA"/>
</dbReference>
<comment type="caution">
    <text evidence="2">The sequence shown here is derived from an EMBL/GenBank/DDBJ whole genome shotgun (WGS) entry which is preliminary data.</text>
</comment>
<organism evidence="2 3">
    <name type="scientific">Tribonema minus</name>
    <dbReference type="NCBI Taxonomy" id="303371"/>
    <lineage>
        <taxon>Eukaryota</taxon>
        <taxon>Sar</taxon>
        <taxon>Stramenopiles</taxon>
        <taxon>Ochrophyta</taxon>
        <taxon>PX clade</taxon>
        <taxon>Xanthophyceae</taxon>
        <taxon>Tribonematales</taxon>
        <taxon>Tribonemataceae</taxon>
        <taxon>Tribonema</taxon>
    </lineage>
</organism>
<dbReference type="AlphaFoldDB" id="A0A836CLK1"/>
<evidence type="ECO:0000313" key="2">
    <source>
        <dbReference type="EMBL" id="KAG5189864.1"/>
    </source>
</evidence>
<reference evidence="2" key="1">
    <citation type="submission" date="2021-02" db="EMBL/GenBank/DDBJ databases">
        <title>First Annotated Genome of the Yellow-green Alga Tribonema minus.</title>
        <authorList>
            <person name="Mahan K.M."/>
        </authorList>
    </citation>
    <scope>NUCLEOTIDE SEQUENCE</scope>
    <source>
        <strain evidence="2">UTEX B ZZ1240</strain>
    </source>
</reference>
<sequence>MTTQSLLSLPLDSNVYISSTQSTRTGAYHNDVEVVVPRPIIAADGYSLRMSLHSMTLPNTQTCINLYNNSPSISGLTKVLEPGNYSASTLASALATAFPARSVSFNVLTSKMTFSSPTTMSISGSMCSVLDIAEGSSGIVLSSQNNVDLSASQIVYVYSSLGVDSLDTTPARKRGLLASIQNTVGPLAVLHYSDPDGRQGGLISDRTYNALHAALRDCCTSQDMVRTRDSITLGSDPTRLRSPVPNVYGTTTSLSFTIPLVSVIGTLSNTERYLPLHALSAPLRLDLELANASTAIASGGTAAATAATYAVTNVTLDCQYVTLADDAHRAIVALTNNRYDWSSSQWRMYRTVHSAGQLSNAILIPSRVTSMKSRLIAQRESAAEYDISKSSVTQRLRNNLRSYQVRCGSQYINATPVSCIGSALPAYVETTKVFSNPASESGCGLFASDSWTVDGNVPPTSTSVEGSFLAGVELEAFSNQTKLISG</sequence>
<protein>
    <submittedName>
        <fullName evidence="2">Uncharacterized protein</fullName>
    </submittedName>
</protein>
<accession>A0A836CLK1</accession>